<dbReference type="STRING" id="128944.AWM75_00215"/>
<dbReference type="RefSeq" id="WP_067977167.1">
    <property type="nucleotide sequence ID" value="NZ_CP014163.1"/>
</dbReference>
<keyword evidence="2" id="KW-1185">Reference proteome</keyword>
<evidence type="ECO:0000313" key="1">
    <source>
        <dbReference type="EMBL" id="AMB98508.1"/>
    </source>
</evidence>
<protein>
    <submittedName>
        <fullName evidence="1">Uncharacterized protein</fullName>
    </submittedName>
</protein>
<accession>A0A0X8FJJ8</accession>
<reference evidence="1 2" key="1">
    <citation type="journal article" date="2016" name="Genome Announc.">
        <title>Complete Genome Sequences of Aerococcus christensenii CCUG 28831T, Aerococcus sanguinicola CCUG 43001T, Aerococcus urinae CCUG 36881T, Aerococcus urinaeequi CCUG 28094T, Aerococcus urinaehominis CCUG 42038 BT, and Aerococcus viridans CCUG 4311T.</title>
        <authorList>
            <person name="Carkaci D."/>
            <person name="Dargis R."/>
            <person name="Nielsen X.C."/>
            <person name="Skovgaard O."/>
            <person name="Fuursted K."/>
            <person name="Christensen J.J."/>
        </authorList>
    </citation>
    <scope>NUCLEOTIDE SEQUENCE [LARGE SCALE GENOMIC DNA]</scope>
    <source>
        <strain evidence="1 2">CCUG42038B</strain>
    </source>
</reference>
<evidence type="ECO:0000313" key="2">
    <source>
        <dbReference type="Proteomes" id="UP000062260"/>
    </source>
</evidence>
<reference evidence="2" key="2">
    <citation type="submission" date="2016-01" db="EMBL/GenBank/DDBJ databases">
        <title>Six Aerococcus type strain genome sequencing and assembly using PacBio and Illumina Hiseq.</title>
        <authorList>
            <person name="Carkaci D."/>
            <person name="Dargis R."/>
            <person name="Nielsen X.C."/>
            <person name="Skovgaard O."/>
            <person name="Fuursted K."/>
            <person name="Christensen J.J."/>
        </authorList>
    </citation>
    <scope>NUCLEOTIDE SEQUENCE [LARGE SCALE GENOMIC DNA]</scope>
    <source>
        <strain evidence="2">CCUG42038B</strain>
    </source>
</reference>
<dbReference type="KEGG" id="auh:AWM75_00215"/>
<dbReference type="AlphaFoldDB" id="A0A0X8FJJ8"/>
<gene>
    <name evidence="1" type="ORF">AWM75_00215</name>
</gene>
<organism evidence="1 2">
    <name type="scientific">Aerococcus urinaehominis</name>
    <dbReference type="NCBI Taxonomy" id="128944"/>
    <lineage>
        <taxon>Bacteria</taxon>
        <taxon>Bacillati</taxon>
        <taxon>Bacillota</taxon>
        <taxon>Bacilli</taxon>
        <taxon>Lactobacillales</taxon>
        <taxon>Aerococcaceae</taxon>
        <taxon>Aerococcus</taxon>
    </lineage>
</organism>
<dbReference type="EMBL" id="CP014163">
    <property type="protein sequence ID" value="AMB98508.1"/>
    <property type="molecule type" value="Genomic_DNA"/>
</dbReference>
<name>A0A0X8FJJ8_9LACT</name>
<proteinExistence type="predicted"/>
<sequence length="165" mass="18723">MKHTDKLFSYIESRLQASQVTYPWQLRAGQAEDHIDLEVLVDLPGNLPGNLYQDGEGEPVINPDYLRLHIQFDYRALADQDSDSDLIYRLGPLAGQAGFQYGQIDIYLEAVSLLVSQARVQVHDLMNGQGYGLELAWPSHFVNQSLTSRQAIGRYDDRLILEDED</sequence>
<dbReference type="Proteomes" id="UP000062260">
    <property type="component" value="Chromosome"/>
</dbReference>